<proteinExistence type="predicted"/>
<dbReference type="InterPro" id="IPR001296">
    <property type="entry name" value="Glyco_trans_1"/>
</dbReference>
<gene>
    <name evidence="2" type="ORF">DCO17_01685</name>
</gene>
<keyword evidence="3" id="KW-1185">Reference proteome</keyword>
<protein>
    <submittedName>
        <fullName evidence="2">Glycosyltransferase</fullName>
    </submittedName>
</protein>
<dbReference type="SUPFAM" id="SSF53756">
    <property type="entry name" value="UDP-Glycosyltransferase/glycogen phosphorylase"/>
    <property type="match status" value="1"/>
</dbReference>
<dbReference type="GO" id="GO:0016757">
    <property type="term" value="F:glycosyltransferase activity"/>
    <property type="evidence" value="ECO:0007669"/>
    <property type="project" value="InterPro"/>
</dbReference>
<name>A0A6M9PW24_9BURK</name>
<feature type="domain" description="Glycosyl transferase family 1" evidence="1">
    <location>
        <begin position="119"/>
        <end position="260"/>
    </location>
</feature>
<dbReference type="EMBL" id="CP028942">
    <property type="protein sequence ID" value="QKM64052.1"/>
    <property type="molecule type" value="Genomic_DNA"/>
</dbReference>
<dbReference type="Pfam" id="PF00534">
    <property type="entry name" value="Glycos_transf_1"/>
    <property type="match status" value="1"/>
</dbReference>
<keyword evidence="2" id="KW-0808">Transferase</keyword>
<dbReference type="RefSeq" id="WP_217425432.1">
    <property type="nucleotide sequence ID" value="NZ_CP028942.1"/>
</dbReference>
<reference evidence="2 3" key="1">
    <citation type="submission" date="2018-04" db="EMBL/GenBank/DDBJ databases">
        <title>Polynucleobacter sp. UH21B genome.</title>
        <authorList>
            <person name="Hahn M.W."/>
        </authorList>
    </citation>
    <scope>NUCLEOTIDE SEQUENCE [LARGE SCALE GENOMIC DNA]</scope>
    <source>
        <strain evidence="2 3">MWH-UH21B</strain>
    </source>
</reference>
<evidence type="ECO:0000259" key="1">
    <source>
        <dbReference type="Pfam" id="PF00534"/>
    </source>
</evidence>
<evidence type="ECO:0000313" key="3">
    <source>
        <dbReference type="Proteomes" id="UP000503312"/>
    </source>
</evidence>
<organism evidence="2 3">
    <name type="scientific">Polynucleobacter tropicus</name>
    <dbReference type="NCBI Taxonomy" id="1743174"/>
    <lineage>
        <taxon>Bacteria</taxon>
        <taxon>Pseudomonadati</taxon>
        <taxon>Pseudomonadota</taxon>
        <taxon>Betaproteobacteria</taxon>
        <taxon>Burkholderiales</taxon>
        <taxon>Burkholderiaceae</taxon>
        <taxon>Polynucleobacter</taxon>
    </lineage>
</organism>
<dbReference type="KEGG" id="ptrp:DCO17_01685"/>
<accession>A0A6M9PW24</accession>
<dbReference type="AlphaFoldDB" id="A0A6M9PW24"/>
<dbReference type="Gene3D" id="3.40.50.2000">
    <property type="entry name" value="Glycogen Phosphorylase B"/>
    <property type="match status" value="2"/>
</dbReference>
<sequence length="302" mass="34584">MAPFLYFKKNIYSICNEYDVVVSEANLRYLDRNLLILWPFRKFKWVAWGIGVSASYKNKFHKNRGLDRVRAFLFNRAEALIFYSNYPIELYAKLGVSRDKLFVAHNTVDISSGEHDPIEKRKIIFVGTLYKEKNIFSLLHAYKKYVSCSASPLPLSIIGDGEEFFEVERWIIENKLDGLVGLEGAIYDPSGLALHFREAYACISPDQAGLSVLTSMGYGVPFITKRDAFTGGEIFNIEHMKNGVLYGEDDELVSIFNEIEGNRDVFIELGERALKHYRSSRTMDQMCESIERAINFAARKSS</sequence>
<dbReference type="Proteomes" id="UP000503312">
    <property type="component" value="Chromosome"/>
</dbReference>
<evidence type="ECO:0000313" key="2">
    <source>
        <dbReference type="EMBL" id="QKM64052.1"/>
    </source>
</evidence>